<dbReference type="AlphaFoldDB" id="A0AB39XNC4"/>
<dbReference type="EMBL" id="CP165734">
    <property type="protein sequence ID" value="XDV59390.1"/>
    <property type="molecule type" value="Genomic_DNA"/>
</dbReference>
<sequence>MTSGPTRIGFEELTDFLGLFFDRYMADGKPVSPDIHPLTILRQMDMKSPKKAEAGLRMAVADCLEMTAPWTTEQVVEADSFLGSNGAVTLSDLKHRFRGPKRT</sequence>
<name>A0AB39XNC4_9BRAD</name>
<organism evidence="1">
    <name type="scientific">Bradyrhizobium sp. LLZ17</name>
    <dbReference type="NCBI Taxonomy" id="3239388"/>
    <lineage>
        <taxon>Bacteria</taxon>
        <taxon>Pseudomonadati</taxon>
        <taxon>Pseudomonadota</taxon>
        <taxon>Alphaproteobacteria</taxon>
        <taxon>Hyphomicrobiales</taxon>
        <taxon>Nitrobacteraceae</taxon>
        <taxon>Bradyrhizobium</taxon>
    </lineage>
</organism>
<dbReference type="RefSeq" id="WP_369724164.1">
    <property type="nucleotide sequence ID" value="NZ_CP165734.1"/>
</dbReference>
<proteinExistence type="predicted"/>
<evidence type="ECO:0000313" key="1">
    <source>
        <dbReference type="EMBL" id="XDV59390.1"/>
    </source>
</evidence>
<protein>
    <submittedName>
        <fullName evidence="1">Uncharacterized protein</fullName>
    </submittedName>
</protein>
<accession>A0AB39XNC4</accession>
<reference evidence="1" key="1">
    <citation type="submission" date="2024-08" db="EMBL/GenBank/DDBJ databases">
        <authorList>
            <person name="Chaddad Z."/>
            <person name="Lamrabet M."/>
            <person name="Bouhnik O."/>
            <person name="Alami S."/>
            <person name="Wipf D."/>
            <person name="Courty P.E."/>
            <person name="Missbah El Idrissi M."/>
        </authorList>
    </citation>
    <scope>NUCLEOTIDE SEQUENCE</scope>
    <source>
        <strain evidence="1">LLZ17</strain>
    </source>
</reference>
<gene>
    <name evidence="1" type="ORF">AB8Z38_08315</name>
</gene>